<dbReference type="OrthoDB" id="778454at2759"/>
<proteinExistence type="predicted"/>
<organism evidence="1 2">
    <name type="scientific">Vigna radiata var. radiata</name>
    <name type="common">Mung bean</name>
    <name type="synonym">Phaseolus aureus</name>
    <dbReference type="NCBI Taxonomy" id="3916"/>
    <lineage>
        <taxon>Eukaryota</taxon>
        <taxon>Viridiplantae</taxon>
        <taxon>Streptophyta</taxon>
        <taxon>Embryophyta</taxon>
        <taxon>Tracheophyta</taxon>
        <taxon>Spermatophyta</taxon>
        <taxon>Magnoliopsida</taxon>
        <taxon>eudicotyledons</taxon>
        <taxon>Gunneridae</taxon>
        <taxon>Pentapetalae</taxon>
        <taxon>rosids</taxon>
        <taxon>fabids</taxon>
        <taxon>Fabales</taxon>
        <taxon>Fabaceae</taxon>
        <taxon>Papilionoideae</taxon>
        <taxon>50 kb inversion clade</taxon>
        <taxon>NPAAA clade</taxon>
        <taxon>indigoferoid/millettioid clade</taxon>
        <taxon>Phaseoleae</taxon>
        <taxon>Vigna</taxon>
    </lineage>
</organism>
<dbReference type="PANTHER" id="PTHR33067:SF35">
    <property type="entry name" value="ASPARTIC PEPTIDASE DDI1-TYPE DOMAIN-CONTAINING PROTEIN"/>
    <property type="match status" value="1"/>
</dbReference>
<dbReference type="AlphaFoldDB" id="A0A1S3VGZ9"/>
<dbReference type="Proteomes" id="UP000087766">
    <property type="component" value="Chromosome 10"/>
</dbReference>
<reference evidence="2" key="2">
    <citation type="submission" date="2025-08" db="UniProtKB">
        <authorList>
            <consortium name="RefSeq"/>
        </authorList>
    </citation>
    <scope>IDENTIFICATION</scope>
    <source>
        <tissue evidence="2">Leaf</tissue>
    </source>
</reference>
<reference evidence="1" key="1">
    <citation type="journal article" date="2014" name="Nat. Commun.">
        <title>Genome sequence of mungbean and insights into evolution within Vigna species.</title>
        <authorList>
            <person name="Kang Y.J."/>
            <person name="Kim S.K."/>
            <person name="Kim M.Y."/>
            <person name="Lestari P."/>
            <person name="Kim K.H."/>
            <person name="Ha B.K."/>
            <person name="Jun T.H."/>
            <person name="Hwang W.J."/>
            <person name="Lee T."/>
            <person name="Lee J."/>
            <person name="Shim S."/>
            <person name="Yoon M.Y."/>
            <person name="Jang Y.E."/>
            <person name="Han K.S."/>
            <person name="Taeprayoon P."/>
            <person name="Yoon N."/>
            <person name="Somta P."/>
            <person name="Tanya P."/>
            <person name="Kim K.S."/>
            <person name="Gwag J.G."/>
            <person name="Moon J.K."/>
            <person name="Lee Y.H."/>
            <person name="Park B.S."/>
            <person name="Bombarely A."/>
            <person name="Doyle J.J."/>
            <person name="Jackson S.A."/>
            <person name="Schafleitner R."/>
            <person name="Srinives P."/>
            <person name="Varshney R.K."/>
            <person name="Lee S.H."/>
        </authorList>
    </citation>
    <scope>NUCLEOTIDE SEQUENCE [LARGE SCALE GENOMIC DNA]</scope>
    <source>
        <strain evidence="1">cv. VC1973A</strain>
    </source>
</reference>
<dbReference type="RefSeq" id="XP_014517482.1">
    <property type="nucleotide sequence ID" value="XM_014661996.1"/>
</dbReference>
<dbReference type="InterPro" id="IPR021109">
    <property type="entry name" value="Peptidase_aspartic_dom_sf"/>
</dbReference>
<accession>A0A1S3VGZ9</accession>
<dbReference type="Gene3D" id="2.40.70.10">
    <property type="entry name" value="Acid Proteases"/>
    <property type="match status" value="1"/>
</dbReference>
<dbReference type="KEGG" id="vra:106774975"/>
<evidence type="ECO:0000313" key="1">
    <source>
        <dbReference type="Proteomes" id="UP000087766"/>
    </source>
</evidence>
<dbReference type="GeneID" id="106774975"/>
<evidence type="ECO:0000313" key="2">
    <source>
        <dbReference type="RefSeq" id="XP_014517482.1"/>
    </source>
</evidence>
<protein>
    <submittedName>
        <fullName evidence="2">Uncharacterized protein LOC106774975</fullName>
    </submittedName>
</protein>
<dbReference type="PANTHER" id="PTHR33067">
    <property type="entry name" value="RNA-DIRECTED DNA POLYMERASE-RELATED"/>
    <property type="match status" value="1"/>
</dbReference>
<name>A0A1S3VGZ9_VIGRR</name>
<keyword evidence="1" id="KW-1185">Reference proteome</keyword>
<sequence length="154" mass="17915">MSLSMFKRIEDLELKPTRMMLQLAYRSLKYPYGVVEDVLVKVDKLFPVDFVIMEIEDNVDVPLILGRPFMKTARVLIDVKNRKLKVRVQDEEVGIDVFKTMSHPKDDNACFQVDIIDEVCVMQSKKVCDASPLERVLMDECEVRKIRIAHTLVR</sequence>
<gene>
    <name evidence="2" type="primary">LOC106774975</name>
</gene>